<dbReference type="Pfam" id="PF13242">
    <property type="entry name" value="Hydrolase_like"/>
    <property type="match status" value="1"/>
</dbReference>
<dbReference type="GO" id="GO:0046872">
    <property type="term" value="F:metal ion binding"/>
    <property type="evidence" value="ECO:0007669"/>
    <property type="project" value="UniProtKB-KW"/>
</dbReference>
<dbReference type="NCBIfam" id="TIGR01460">
    <property type="entry name" value="HAD-SF-IIA"/>
    <property type="match status" value="1"/>
</dbReference>
<dbReference type="SUPFAM" id="SSF56784">
    <property type="entry name" value="HAD-like"/>
    <property type="match status" value="1"/>
</dbReference>
<protein>
    <recommendedName>
        <fullName evidence="10">Ribonucleotide monophosphatase NagD</fullName>
        <ecNumber evidence="4">3.1.3.5</ecNumber>
    </recommendedName>
</protein>
<dbReference type="AntiFam" id="ANF00064">
    <property type="entry name" value="Unclear, Possibly translation of poorly localized IS Element IS621"/>
</dbReference>
<dbReference type="NCBIfam" id="NF007762">
    <property type="entry name" value="PRK10444.1"/>
    <property type="match status" value="1"/>
</dbReference>
<dbReference type="InterPro" id="IPR006357">
    <property type="entry name" value="HAD-SF_hydro_IIA"/>
</dbReference>
<dbReference type="Proteomes" id="UP000254495">
    <property type="component" value="Unassembled WGS sequence"/>
</dbReference>
<evidence type="ECO:0000313" key="11">
    <source>
        <dbReference type="EMBL" id="STJ12596.1"/>
    </source>
</evidence>
<organism evidence="11 12">
    <name type="scientific">Escherichia coli</name>
    <dbReference type="NCBI Taxonomy" id="562"/>
    <lineage>
        <taxon>Bacteria</taxon>
        <taxon>Pseudomonadati</taxon>
        <taxon>Pseudomonadota</taxon>
        <taxon>Gammaproteobacteria</taxon>
        <taxon>Enterobacterales</taxon>
        <taxon>Enterobacteriaceae</taxon>
        <taxon>Escherichia</taxon>
    </lineage>
</organism>
<dbReference type="PANTHER" id="PTHR19288:SF46">
    <property type="entry name" value="HALOACID DEHALOGENASE-LIKE HYDROLASE DOMAIN-CONTAINING PROTEIN 2"/>
    <property type="match status" value="1"/>
</dbReference>
<evidence type="ECO:0000256" key="2">
    <source>
        <dbReference type="ARBA" id="ARBA00001946"/>
    </source>
</evidence>
<keyword evidence="6" id="KW-0378">Hydrolase</keyword>
<keyword evidence="8" id="KW-0119">Carbohydrate metabolism</keyword>
<evidence type="ECO:0000256" key="5">
    <source>
        <dbReference type="ARBA" id="ARBA00022723"/>
    </source>
</evidence>
<dbReference type="AlphaFoldDB" id="A0A376VLD1"/>
<dbReference type="SFLD" id="SFLDS00003">
    <property type="entry name" value="Haloacid_Dehalogenase"/>
    <property type="match status" value="1"/>
</dbReference>
<dbReference type="Pfam" id="PF13344">
    <property type="entry name" value="Hydrolase_6"/>
    <property type="match status" value="1"/>
</dbReference>
<comment type="similarity">
    <text evidence="3">Belongs to the HAD-like hydrolase superfamily. NagD family.</text>
</comment>
<comment type="cofactor">
    <cofactor evidence="2">
        <name>Mg(2+)</name>
        <dbReference type="ChEBI" id="CHEBI:18420"/>
    </cofactor>
</comment>
<evidence type="ECO:0000256" key="4">
    <source>
        <dbReference type="ARBA" id="ARBA00012643"/>
    </source>
</evidence>
<comment type="function">
    <text evidence="9">Catalyzes the dephosphorylation of an unusually broad range of substrate including deoxyribo- and ribonucleoside tri-, di-, and monophosphates, as well as polyphosphate and glucose-1-P (Glu1P).</text>
</comment>
<proteinExistence type="inferred from homology"/>
<dbReference type="InterPro" id="IPR036412">
    <property type="entry name" value="HAD-like_sf"/>
</dbReference>
<keyword evidence="5" id="KW-0479">Metal-binding</keyword>
<comment type="catalytic activity">
    <reaction evidence="1">
        <text>a ribonucleoside 5'-phosphate + H2O = a ribonucleoside + phosphate</text>
        <dbReference type="Rhea" id="RHEA:12484"/>
        <dbReference type="ChEBI" id="CHEBI:15377"/>
        <dbReference type="ChEBI" id="CHEBI:18254"/>
        <dbReference type="ChEBI" id="CHEBI:43474"/>
        <dbReference type="ChEBI" id="CHEBI:58043"/>
        <dbReference type="EC" id="3.1.3.5"/>
    </reaction>
</comment>
<dbReference type="GO" id="GO:0008253">
    <property type="term" value="F:5'-nucleotidase activity"/>
    <property type="evidence" value="ECO:0007669"/>
    <property type="project" value="UniProtKB-EC"/>
</dbReference>
<gene>
    <name evidence="11" type="primary">nagD</name>
    <name evidence="11" type="ORF">NCTC9077_04353</name>
</gene>
<keyword evidence="7" id="KW-0460">Magnesium</keyword>
<evidence type="ECO:0000313" key="12">
    <source>
        <dbReference type="Proteomes" id="UP000254495"/>
    </source>
</evidence>
<evidence type="ECO:0000256" key="1">
    <source>
        <dbReference type="ARBA" id="ARBA00000815"/>
    </source>
</evidence>
<evidence type="ECO:0000256" key="10">
    <source>
        <dbReference type="ARBA" id="ARBA00072557"/>
    </source>
</evidence>
<evidence type="ECO:0000256" key="6">
    <source>
        <dbReference type="ARBA" id="ARBA00022801"/>
    </source>
</evidence>
<dbReference type="GO" id="GO:0005737">
    <property type="term" value="C:cytoplasm"/>
    <property type="evidence" value="ECO:0007669"/>
    <property type="project" value="TreeGrafter"/>
</dbReference>
<sequence>MTIKNVICDIDGVLMHDNVAVPGAAEFLHGIMDKGLPLVLLTNYPSQTGQDLANRFATAGVDVPDSVFYTSAMATADFLRRQEGKKAYVVGEGALIHELYKAGFTITDVNPDFVIVGETRSYNWDMMHKAAYFVANGARFIATNPDTHGRGFYPACGALCAGIEKISGRKPFYVGKPSPWIIRAALNKMQAHSEETVIVGDNLRTDILAGFQAGLETILVLSGVSSLDDIDSMPFRPAGFTHRSPKLTLSEYHPRLRTWLALMTSAKLPYALRLSGLRSSCNILNFHAFVGRIRRSRRIRHEQIALCQQFGPRKI</sequence>
<evidence type="ECO:0000256" key="3">
    <source>
        <dbReference type="ARBA" id="ARBA00006696"/>
    </source>
</evidence>
<evidence type="ECO:0000256" key="7">
    <source>
        <dbReference type="ARBA" id="ARBA00022842"/>
    </source>
</evidence>
<reference evidence="11 12" key="1">
    <citation type="submission" date="2018-06" db="EMBL/GenBank/DDBJ databases">
        <authorList>
            <consortium name="Pathogen Informatics"/>
            <person name="Doyle S."/>
        </authorList>
    </citation>
    <scope>NUCLEOTIDE SEQUENCE [LARGE SCALE GENOMIC DNA]</scope>
    <source>
        <strain evidence="11 12">NCTC9077</strain>
    </source>
</reference>
<dbReference type="Gene3D" id="3.40.50.1000">
    <property type="entry name" value="HAD superfamily/HAD-like"/>
    <property type="match status" value="2"/>
</dbReference>
<dbReference type="FunFam" id="3.40.50.1000:FF:000016">
    <property type="entry name" value="HAD family hydrolase"/>
    <property type="match status" value="1"/>
</dbReference>
<dbReference type="InterPro" id="IPR023214">
    <property type="entry name" value="HAD_sf"/>
</dbReference>
<dbReference type="EMBL" id="UGCU01000001">
    <property type="protein sequence ID" value="STJ12596.1"/>
    <property type="molecule type" value="Genomic_DNA"/>
</dbReference>
<evidence type="ECO:0000256" key="9">
    <source>
        <dbReference type="ARBA" id="ARBA00058971"/>
    </source>
</evidence>
<accession>A0A376VLD1</accession>
<dbReference type="PANTHER" id="PTHR19288">
    <property type="entry name" value="4-NITROPHENYLPHOSPHATASE-RELATED"/>
    <property type="match status" value="1"/>
</dbReference>
<dbReference type="CDD" id="cd07530">
    <property type="entry name" value="HAD_Pase_UmpH-like"/>
    <property type="match status" value="1"/>
</dbReference>
<dbReference type="EC" id="3.1.3.5" evidence="4"/>
<dbReference type="SFLD" id="SFLDG01139">
    <property type="entry name" value="C2.A:_Pyridoxal_Phosphate_Phos"/>
    <property type="match status" value="1"/>
</dbReference>
<evidence type="ECO:0000256" key="8">
    <source>
        <dbReference type="ARBA" id="ARBA00023277"/>
    </source>
</evidence>
<name>A0A376VLD1_ECOLX</name>